<dbReference type="Pfam" id="PF01406">
    <property type="entry name" value="tRNA-synt_1e"/>
    <property type="match status" value="1"/>
</dbReference>
<feature type="binding site" evidence="10">
    <location>
        <begin position="81"/>
        <end position="83"/>
    </location>
    <ligand>
        <name>L-cysteinyl-5'-AMP</name>
        <dbReference type="ChEBI" id="CHEBI:144924"/>
    </ligand>
</feature>
<evidence type="ECO:0000256" key="11">
    <source>
        <dbReference type="SAM" id="MobiDB-lite"/>
    </source>
</evidence>
<dbReference type="CDD" id="cd00672">
    <property type="entry name" value="CysRS_core"/>
    <property type="match status" value="1"/>
</dbReference>
<dbReference type="InterPro" id="IPR014729">
    <property type="entry name" value="Rossmann-like_a/b/a_fold"/>
</dbReference>
<feature type="binding site" evidence="10">
    <location>
        <position position="283"/>
    </location>
    <ligand>
        <name>L-cysteinyl-5'-AMP</name>
        <dbReference type="ChEBI" id="CHEBI:144924"/>
    </ligand>
</feature>
<feature type="domain" description="tRNA synthetases class I catalytic" evidence="12">
    <location>
        <begin position="38"/>
        <end position="337"/>
    </location>
</feature>
<dbReference type="Proteomes" id="UP000199699">
    <property type="component" value="Unassembled WGS sequence"/>
</dbReference>
<comment type="similarity">
    <text evidence="2 10">Belongs to the class-I aminoacyl-tRNA synthetase family. MshC subfamily.</text>
</comment>
<evidence type="ECO:0000256" key="8">
    <source>
        <dbReference type="ARBA" id="ARBA00022840"/>
    </source>
</evidence>
<dbReference type="PRINTS" id="PR00983">
    <property type="entry name" value="TRNASYNTHCYS"/>
</dbReference>
<dbReference type="SUPFAM" id="SSF52374">
    <property type="entry name" value="Nucleotidylyl transferase"/>
    <property type="match status" value="1"/>
</dbReference>
<keyword evidence="14" id="KW-1185">Reference proteome</keyword>
<dbReference type="EMBL" id="FMHT01000003">
    <property type="protein sequence ID" value="SCL35951.1"/>
    <property type="molecule type" value="Genomic_DNA"/>
</dbReference>
<dbReference type="EC" id="6.3.1.13" evidence="10"/>
<dbReference type="PANTHER" id="PTHR10890">
    <property type="entry name" value="CYSTEINYL-TRNA SYNTHETASE"/>
    <property type="match status" value="1"/>
</dbReference>
<comment type="function">
    <text evidence="1 10">Catalyzes the ATP-dependent condensation of GlcN-Ins and L-cysteine to form L-Cys-GlcN-Ins.</text>
</comment>
<dbReference type="OrthoDB" id="9815130at2"/>
<feature type="short sequence motif" description="'HIGH' region" evidence="10">
    <location>
        <begin position="45"/>
        <end position="55"/>
    </location>
</feature>
<dbReference type="GO" id="GO:0010125">
    <property type="term" value="P:mycothiol biosynthetic process"/>
    <property type="evidence" value="ECO:0007669"/>
    <property type="project" value="UniProtKB-UniRule"/>
</dbReference>
<evidence type="ECO:0000256" key="9">
    <source>
        <dbReference type="ARBA" id="ARBA00048350"/>
    </source>
</evidence>
<feature type="binding site" evidence="10">
    <location>
        <position position="58"/>
    </location>
    <ligand>
        <name>L-cysteinyl-5'-AMP</name>
        <dbReference type="ChEBI" id="CHEBI:144924"/>
    </ligand>
</feature>
<keyword evidence="4 10" id="KW-0436">Ligase</keyword>
<dbReference type="FunFam" id="3.40.50.620:FF:000134">
    <property type="entry name" value="L-cysteine:1D-myo-inositol 2-amino-2-deoxy-alpha-D-glucopyranoside ligase"/>
    <property type="match status" value="1"/>
</dbReference>
<feature type="binding site" evidence="10">
    <location>
        <begin position="249"/>
        <end position="251"/>
    </location>
    <ligand>
        <name>L-cysteinyl-5'-AMP</name>
        <dbReference type="ChEBI" id="CHEBI:144924"/>
    </ligand>
</feature>
<evidence type="ECO:0000259" key="12">
    <source>
        <dbReference type="Pfam" id="PF01406"/>
    </source>
</evidence>
<feature type="binding site" evidence="10">
    <location>
        <position position="227"/>
    </location>
    <ligand>
        <name>L-cysteinyl-5'-AMP</name>
        <dbReference type="ChEBI" id="CHEBI:144924"/>
    </ligand>
</feature>
<keyword evidence="8 10" id="KW-0067">ATP-binding</keyword>
<feature type="binding site" evidence="10">
    <location>
        <begin position="43"/>
        <end position="46"/>
    </location>
    <ligand>
        <name>L-cysteinyl-5'-AMP</name>
        <dbReference type="ChEBI" id="CHEBI:144924"/>
    </ligand>
</feature>
<protein>
    <recommendedName>
        <fullName evidence="10">L-cysteine:1D-myo-inositol 2-amino-2-deoxy-alpha-D-glucopyranoside ligase</fullName>
        <shortName evidence="10">L-Cys:GlcN-Ins ligase</shortName>
        <ecNumber evidence="10">6.3.1.13</ecNumber>
    </recommendedName>
    <alternativeName>
        <fullName evidence="10">Mycothiol ligase</fullName>
        <shortName evidence="10">MSH ligase</shortName>
    </alternativeName>
</protein>
<dbReference type="RefSeq" id="WP_091091716.1">
    <property type="nucleotide sequence ID" value="NZ_FMHT01000003.1"/>
</dbReference>
<dbReference type="GO" id="GO:0035446">
    <property type="term" value="F:cysteine-glucosaminylinositol ligase activity"/>
    <property type="evidence" value="ECO:0007669"/>
    <property type="project" value="UniProtKB-UniRule"/>
</dbReference>
<evidence type="ECO:0000256" key="10">
    <source>
        <dbReference type="HAMAP-Rule" id="MF_01697"/>
    </source>
</evidence>
<dbReference type="STRING" id="145857.GA0070616_5359"/>
<feature type="binding site" evidence="10">
    <location>
        <position position="256"/>
    </location>
    <ligand>
        <name>Zn(2+)</name>
        <dbReference type="ChEBI" id="CHEBI:29105"/>
    </ligand>
</feature>
<dbReference type="GO" id="GO:0006423">
    <property type="term" value="P:cysteinyl-tRNA aminoacylation"/>
    <property type="evidence" value="ECO:0007669"/>
    <property type="project" value="TreeGrafter"/>
</dbReference>
<feature type="compositionally biased region" description="Basic and acidic residues" evidence="11">
    <location>
        <begin position="185"/>
        <end position="200"/>
    </location>
</feature>
<dbReference type="AlphaFoldDB" id="A0A1C6T2H6"/>
<accession>A0A1C6T2H6</accession>
<dbReference type="NCBIfam" id="TIGR03447">
    <property type="entry name" value="mycothiol_MshC"/>
    <property type="match status" value="1"/>
</dbReference>
<keyword evidence="7 10" id="KW-0862">Zinc</keyword>
<comment type="cofactor">
    <cofactor evidence="10">
        <name>Zn(2+)</name>
        <dbReference type="ChEBI" id="CHEBI:29105"/>
    </cofactor>
    <text evidence="10">Binds 1 zinc ion per subunit.</text>
</comment>
<feature type="short sequence motif" description="'KMSKS' region" evidence="10">
    <location>
        <begin position="289"/>
        <end position="293"/>
    </location>
</feature>
<evidence type="ECO:0000256" key="4">
    <source>
        <dbReference type="ARBA" id="ARBA00022598"/>
    </source>
</evidence>
<feature type="binding site" evidence="10">
    <location>
        <position position="43"/>
    </location>
    <ligand>
        <name>Zn(2+)</name>
        <dbReference type="ChEBI" id="CHEBI:29105"/>
    </ligand>
</feature>
<dbReference type="Gene3D" id="3.40.50.620">
    <property type="entry name" value="HUPs"/>
    <property type="match status" value="1"/>
</dbReference>
<feature type="binding site" evidence="10">
    <location>
        <position position="231"/>
    </location>
    <ligand>
        <name>Zn(2+)</name>
        <dbReference type="ChEBI" id="CHEBI:29105"/>
    </ligand>
</feature>
<evidence type="ECO:0000256" key="2">
    <source>
        <dbReference type="ARBA" id="ARBA00007723"/>
    </source>
</evidence>
<evidence type="ECO:0000256" key="7">
    <source>
        <dbReference type="ARBA" id="ARBA00022833"/>
    </source>
</evidence>
<sequence>MESWVGHEVPRLPGRGGPVRLYDSARQGVHPSVPAGPAGMYVCGITPYDATHLGHAATMITFDLVQRMWRDAGHEVRYVQNVTDIDDPLLERAARDGEDWKVLAMRETALFREDMEALRIIPPAHYVGAVESIPDIADKVLVLLKDGAAYRLDDGTGDVYFDVSAAPAFGYESNLDRAQMREIFPERGGDPDRAGKRDPLDPLLWRGARPDEPSWPGGDLGPGRPGWHIECAVIALNLLGDRIDVQGGGNDLLFPHHECSAAHAERLTGVAPFAGHYVHAGMIGLNGEKMSKSKGNLVFVSRLRADRVDPMAVRLGLMAGHYRADRAWTDDLLSAAQRRLERWRRAAAVTAGPSGEGFLAGVRARLTDDLDTAGALALADDWADGALAGVGDDPHAPALFGTTLDALLGIRL</sequence>
<feature type="region of interest" description="Disordered" evidence="11">
    <location>
        <begin position="185"/>
        <end position="218"/>
    </location>
</feature>
<evidence type="ECO:0000313" key="14">
    <source>
        <dbReference type="Proteomes" id="UP000199699"/>
    </source>
</evidence>
<evidence type="ECO:0000256" key="5">
    <source>
        <dbReference type="ARBA" id="ARBA00022723"/>
    </source>
</evidence>
<dbReference type="GO" id="GO:0004817">
    <property type="term" value="F:cysteine-tRNA ligase activity"/>
    <property type="evidence" value="ECO:0007669"/>
    <property type="project" value="TreeGrafter"/>
</dbReference>
<dbReference type="GO" id="GO:0005829">
    <property type="term" value="C:cytosol"/>
    <property type="evidence" value="ECO:0007669"/>
    <property type="project" value="TreeGrafter"/>
</dbReference>
<keyword evidence="6 10" id="KW-0547">Nucleotide-binding</keyword>
<evidence type="ECO:0000256" key="3">
    <source>
        <dbReference type="ARBA" id="ARBA00011245"/>
    </source>
</evidence>
<dbReference type="GO" id="GO:0005524">
    <property type="term" value="F:ATP binding"/>
    <property type="evidence" value="ECO:0007669"/>
    <property type="project" value="UniProtKB-KW"/>
</dbReference>
<keyword evidence="5 10" id="KW-0479">Metal-binding</keyword>
<name>A0A1C6T2H6_9ACTN</name>
<evidence type="ECO:0000256" key="6">
    <source>
        <dbReference type="ARBA" id="ARBA00022741"/>
    </source>
</evidence>
<reference evidence="13 14" key="1">
    <citation type="submission" date="2016-06" db="EMBL/GenBank/DDBJ databases">
        <authorList>
            <person name="Kjaerup R.B."/>
            <person name="Dalgaard T.S."/>
            <person name="Juul-Madsen H.R."/>
        </authorList>
    </citation>
    <scope>NUCLEOTIDE SEQUENCE [LARGE SCALE GENOMIC DNA]</scope>
    <source>
        <strain evidence="13 14">DSM 43818</strain>
    </source>
</reference>
<comment type="catalytic activity">
    <reaction evidence="9 10">
        <text>1D-myo-inositol 2-amino-2-deoxy-alpha-D-glucopyranoside + L-cysteine + ATP = 1D-myo-inositol 2-(L-cysteinylamino)-2-deoxy-alpha-D-glucopyranoside + AMP + diphosphate + H(+)</text>
        <dbReference type="Rhea" id="RHEA:26176"/>
        <dbReference type="ChEBI" id="CHEBI:15378"/>
        <dbReference type="ChEBI" id="CHEBI:30616"/>
        <dbReference type="ChEBI" id="CHEBI:33019"/>
        <dbReference type="ChEBI" id="CHEBI:35235"/>
        <dbReference type="ChEBI" id="CHEBI:58886"/>
        <dbReference type="ChEBI" id="CHEBI:58887"/>
        <dbReference type="ChEBI" id="CHEBI:456215"/>
        <dbReference type="EC" id="6.3.1.13"/>
    </reaction>
</comment>
<dbReference type="InterPro" id="IPR017812">
    <property type="entry name" value="Mycothiol_ligase_MshC"/>
</dbReference>
<comment type="subunit">
    <text evidence="3 10">Monomer.</text>
</comment>
<dbReference type="HAMAP" id="MF_01697">
    <property type="entry name" value="MshC"/>
    <property type="match status" value="1"/>
</dbReference>
<dbReference type="InterPro" id="IPR024909">
    <property type="entry name" value="Cys-tRNA/MSH_ligase"/>
</dbReference>
<gene>
    <name evidence="10" type="primary">mshC</name>
    <name evidence="13" type="ORF">GA0070616_5359</name>
</gene>
<dbReference type="PANTHER" id="PTHR10890:SF3">
    <property type="entry name" value="CYSTEINE--TRNA LIGASE, CYTOPLASMIC"/>
    <property type="match status" value="1"/>
</dbReference>
<evidence type="ECO:0000313" key="13">
    <source>
        <dbReference type="EMBL" id="SCL35951.1"/>
    </source>
</evidence>
<proteinExistence type="inferred from homology"/>
<dbReference type="GO" id="GO:0008270">
    <property type="term" value="F:zinc ion binding"/>
    <property type="evidence" value="ECO:0007669"/>
    <property type="project" value="UniProtKB-UniRule"/>
</dbReference>
<organism evidence="13 14">
    <name type="scientific">Micromonospora nigra</name>
    <dbReference type="NCBI Taxonomy" id="145857"/>
    <lineage>
        <taxon>Bacteria</taxon>
        <taxon>Bacillati</taxon>
        <taxon>Actinomycetota</taxon>
        <taxon>Actinomycetes</taxon>
        <taxon>Micromonosporales</taxon>
        <taxon>Micromonosporaceae</taxon>
        <taxon>Micromonospora</taxon>
    </lineage>
</organism>
<feature type="short sequence motif" description="'ERGGDP' region" evidence="10">
    <location>
        <begin position="186"/>
        <end position="191"/>
    </location>
</feature>
<dbReference type="Gene3D" id="1.20.120.640">
    <property type="entry name" value="Anticodon-binding domain of a subclass of class I aminoacyl-tRNA synthetases"/>
    <property type="match status" value="1"/>
</dbReference>
<evidence type="ECO:0000256" key="1">
    <source>
        <dbReference type="ARBA" id="ARBA00003679"/>
    </source>
</evidence>
<dbReference type="InterPro" id="IPR032678">
    <property type="entry name" value="tRNA-synt_1_cat_dom"/>
</dbReference>